<protein>
    <submittedName>
        <fullName evidence="2">RNA-directed RNA polymerase</fullName>
    </submittedName>
</protein>
<organism evidence="2 3">
    <name type="scientific">Solanum tuberosum</name>
    <name type="common">Potato</name>
    <dbReference type="NCBI Taxonomy" id="4113"/>
    <lineage>
        <taxon>Eukaryota</taxon>
        <taxon>Viridiplantae</taxon>
        <taxon>Streptophyta</taxon>
        <taxon>Embryophyta</taxon>
        <taxon>Tracheophyta</taxon>
        <taxon>Spermatophyta</taxon>
        <taxon>Magnoliopsida</taxon>
        <taxon>eudicotyledons</taxon>
        <taxon>Gunneridae</taxon>
        <taxon>Pentapetalae</taxon>
        <taxon>asterids</taxon>
        <taxon>lamiids</taxon>
        <taxon>Solanales</taxon>
        <taxon>Solanaceae</taxon>
        <taxon>Solanoideae</taxon>
        <taxon>Solaneae</taxon>
        <taxon>Solanum</taxon>
    </lineage>
</organism>
<dbReference type="Gramene" id="PGSC0003DMT400092485">
    <property type="protein sequence ID" value="PGSC0003DMT400092485"/>
    <property type="gene ID" value="PGSC0003DMG400042056"/>
</dbReference>
<evidence type="ECO:0000313" key="3">
    <source>
        <dbReference type="Proteomes" id="UP000011115"/>
    </source>
</evidence>
<reference evidence="3" key="1">
    <citation type="journal article" date="2011" name="Nature">
        <title>Genome sequence and analysis of the tuber crop potato.</title>
        <authorList>
            <consortium name="The Potato Genome Sequencing Consortium"/>
        </authorList>
    </citation>
    <scope>NUCLEOTIDE SEQUENCE [LARGE SCALE GENOMIC DNA]</scope>
    <source>
        <strain evidence="3">cv. DM1-3 516 R44</strain>
    </source>
</reference>
<evidence type="ECO:0000256" key="1">
    <source>
        <dbReference type="SAM" id="MobiDB-lite"/>
    </source>
</evidence>
<dbReference type="PaxDb" id="4113-PGSC0003DMT400092485"/>
<dbReference type="InParanoid" id="M1DPW5"/>
<keyword evidence="3" id="KW-1185">Reference proteome</keyword>
<accession>M1DPW5</accession>
<evidence type="ECO:0000313" key="2">
    <source>
        <dbReference type="EnsemblPlants" id="PGSC0003DMT400092485"/>
    </source>
</evidence>
<dbReference type="Proteomes" id="UP000011115">
    <property type="component" value="Unassembled WGS sequence"/>
</dbReference>
<feature type="region of interest" description="Disordered" evidence="1">
    <location>
        <begin position="1"/>
        <end position="22"/>
    </location>
</feature>
<dbReference type="HOGENOM" id="CLU_1879079_0_0_1"/>
<proteinExistence type="predicted"/>
<sequence length="136" mass="15795">MPRRPTLGGKALPNKDDSVSKGNRTQVLLVKDDGVLTTPPQPLLIMCPYKDRIRTRYNPRHFKVMTHNALHILWEEKARVEVFQENLENATRAKWNPRVVEHAWYEASSKNVESNIRLGFEILKIVAVLIHIRSYL</sequence>
<reference evidence="2" key="2">
    <citation type="submission" date="2015-06" db="UniProtKB">
        <authorList>
            <consortium name="EnsemblPlants"/>
        </authorList>
    </citation>
    <scope>IDENTIFICATION</scope>
    <source>
        <strain evidence="2">DM1-3 516 R44</strain>
    </source>
</reference>
<name>M1DPW5_SOLTU</name>
<dbReference type="EnsemblPlants" id="PGSC0003DMT400092485">
    <property type="protein sequence ID" value="PGSC0003DMT400092485"/>
    <property type="gene ID" value="PGSC0003DMG400042056"/>
</dbReference>
<dbReference type="AlphaFoldDB" id="M1DPW5"/>